<feature type="signal peptide" evidence="1">
    <location>
        <begin position="1"/>
        <end position="17"/>
    </location>
</feature>
<keyword evidence="3" id="KW-1185">Reference proteome</keyword>
<keyword evidence="1" id="KW-0732">Signal</keyword>
<protein>
    <submittedName>
        <fullName evidence="2">Uncharacterized protein</fullName>
    </submittedName>
</protein>
<dbReference type="Proteomes" id="UP000008068">
    <property type="component" value="Unassembled WGS sequence"/>
</dbReference>
<evidence type="ECO:0000313" key="2">
    <source>
        <dbReference type="EMBL" id="EGT53017.1"/>
    </source>
</evidence>
<gene>
    <name evidence="2" type="ORF">CAEBREN_25515</name>
</gene>
<dbReference type="HOGENOM" id="CLU_3191792_0_0_1"/>
<name>G0N537_CAEBE</name>
<evidence type="ECO:0000256" key="1">
    <source>
        <dbReference type="SAM" id="SignalP"/>
    </source>
</evidence>
<organism evidence="3">
    <name type="scientific">Caenorhabditis brenneri</name>
    <name type="common">Nematode worm</name>
    <dbReference type="NCBI Taxonomy" id="135651"/>
    <lineage>
        <taxon>Eukaryota</taxon>
        <taxon>Metazoa</taxon>
        <taxon>Ecdysozoa</taxon>
        <taxon>Nematoda</taxon>
        <taxon>Chromadorea</taxon>
        <taxon>Rhabditida</taxon>
        <taxon>Rhabditina</taxon>
        <taxon>Rhabditomorpha</taxon>
        <taxon>Rhabditoidea</taxon>
        <taxon>Rhabditidae</taxon>
        <taxon>Peloderinae</taxon>
        <taxon>Caenorhabditis</taxon>
    </lineage>
</organism>
<proteinExistence type="predicted"/>
<dbReference type="InParanoid" id="G0N537"/>
<sequence length="46" mass="5461">MFSIVCIFLASFWYKQAYKNNLVRFEKLVAEHSCTGWSSIERRLST</sequence>
<feature type="chain" id="PRO_5003405137" evidence="1">
    <location>
        <begin position="18"/>
        <end position="46"/>
    </location>
</feature>
<dbReference type="AlphaFoldDB" id="G0N537"/>
<dbReference type="EMBL" id="GL379839">
    <property type="protein sequence ID" value="EGT53017.1"/>
    <property type="molecule type" value="Genomic_DNA"/>
</dbReference>
<reference evidence="3" key="1">
    <citation type="submission" date="2011-07" db="EMBL/GenBank/DDBJ databases">
        <authorList>
            <consortium name="Caenorhabditis brenneri Sequencing and Analysis Consortium"/>
            <person name="Wilson R.K."/>
        </authorList>
    </citation>
    <scope>NUCLEOTIDE SEQUENCE [LARGE SCALE GENOMIC DNA]</scope>
    <source>
        <strain evidence="3">PB2801</strain>
    </source>
</reference>
<evidence type="ECO:0000313" key="3">
    <source>
        <dbReference type="Proteomes" id="UP000008068"/>
    </source>
</evidence>
<accession>G0N537</accession>